<name>A0A1E7JZB2_9ACTN</name>
<dbReference type="AlphaFoldDB" id="A0A1E7JZB2"/>
<dbReference type="PATRIC" id="fig|1075402.3.peg.4866"/>
<organism evidence="2 3">
    <name type="scientific">Streptomyces oceani</name>
    <dbReference type="NCBI Taxonomy" id="1075402"/>
    <lineage>
        <taxon>Bacteria</taxon>
        <taxon>Bacillati</taxon>
        <taxon>Actinomycetota</taxon>
        <taxon>Actinomycetes</taxon>
        <taxon>Kitasatosporales</taxon>
        <taxon>Streptomycetaceae</taxon>
        <taxon>Streptomyces</taxon>
    </lineage>
</organism>
<comment type="caution">
    <text evidence="2">The sequence shown here is derived from an EMBL/GenBank/DDBJ whole genome shotgun (WGS) entry which is preliminary data.</text>
</comment>
<dbReference type="InterPro" id="IPR041656">
    <property type="entry name" value="TPR_5"/>
</dbReference>
<dbReference type="STRING" id="1075402.AN216_18505"/>
<evidence type="ECO:0000313" key="2">
    <source>
        <dbReference type="EMBL" id="OEU96936.1"/>
    </source>
</evidence>
<gene>
    <name evidence="2" type="ORF">AN216_18505</name>
</gene>
<sequence>MGASSSGPRPEATWEDWERRVALAWDSLEEHSADAFRQLIEELAAELPVGSAVADFERGCSFDSTGHPARAVELYEQALAAGLTGIRRRRAVIQLASSLRNLGRPAESVTLLTPELDAPSDELDDAVRATLALALTSLGRDREAVSLVITALARHLPRYQRSMTRYARQLVETDAAAADSTESEQDRPPR</sequence>
<dbReference type="Gene3D" id="1.25.40.10">
    <property type="entry name" value="Tetratricopeptide repeat domain"/>
    <property type="match status" value="1"/>
</dbReference>
<dbReference type="RefSeq" id="WP_070197789.1">
    <property type="nucleotide sequence ID" value="NZ_LJGU01000133.1"/>
</dbReference>
<accession>A0A1E7JZB2</accession>
<dbReference type="Pfam" id="PF12688">
    <property type="entry name" value="TPR_5"/>
    <property type="match status" value="1"/>
</dbReference>
<evidence type="ECO:0000259" key="1">
    <source>
        <dbReference type="Pfam" id="PF12688"/>
    </source>
</evidence>
<reference evidence="2 3" key="1">
    <citation type="journal article" date="2016" name="Front. Microbiol.">
        <title>Comparative Genomics Analysis of Streptomyces Species Reveals Their Adaptation to the Marine Environment and Their Diversity at the Genomic Level.</title>
        <authorList>
            <person name="Tian X."/>
            <person name="Zhang Z."/>
            <person name="Yang T."/>
            <person name="Chen M."/>
            <person name="Li J."/>
            <person name="Chen F."/>
            <person name="Yang J."/>
            <person name="Li W."/>
            <person name="Zhang B."/>
            <person name="Zhang Z."/>
            <person name="Wu J."/>
            <person name="Zhang C."/>
            <person name="Long L."/>
            <person name="Xiao J."/>
        </authorList>
    </citation>
    <scope>NUCLEOTIDE SEQUENCE [LARGE SCALE GENOMIC DNA]</scope>
    <source>
        <strain evidence="2 3">SCSIO 02100</strain>
    </source>
</reference>
<proteinExistence type="predicted"/>
<protein>
    <recommendedName>
        <fullName evidence="1">Tetratrico peptide repeat group 5 domain-containing protein</fullName>
    </recommendedName>
</protein>
<evidence type="ECO:0000313" key="3">
    <source>
        <dbReference type="Proteomes" id="UP000176101"/>
    </source>
</evidence>
<keyword evidence="3" id="KW-1185">Reference proteome</keyword>
<feature type="domain" description="Tetratrico peptide repeat group 5" evidence="1">
    <location>
        <begin position="53"/>
        <end position="170"/>
    </location>
</feature>
<dbReference type="InterPro" id="IPR011990">
    <property type="entry name" value="TPR-like_helical_dom_sf"/>
</dbReference>
<dbReference type="OrthoDB" id="193829at2"/>
<dbReference type="EMBL" id="LJGU01000133">
    <property type="protein sequence ID" value="OEU96936.1"/>
    <property type="molecule type" value="Genomic_DNA"/>
</dbReference>
<dbReference type="Proteomes" id="UP000176101">
    <property type="component" value="Unassembled WGS sequence"/>
</dbReference>
<dbReference type="SUPFAM" id="SSF48452">
    <property type="entry name" value="TPR-like"/>
    <property type="match status" value="1"/>
</dbReference>